<proteinExistence type="inferred from homology"/>
<comment type="caution">
    <text evidence="5">The sequence shown here is derived from an EMBL/GenBank/DDBJ whole genome shotgun (WGS) entry which is preliminary data.</text>
</comment>
<feature type="binding site" evidence="2">
    <location>
        <position position="127"/>
    </location>
    <ligand>
        <name>Mg(2+)</name>
        <dbReference type="ChEBI" id="CHEBI:18420"/>
        <label>1</label>
    </ligand>
</feature>
<dbReference type="PANTHER" id="PTHR30270:SF0">
    <property type="entry name" value="THIAMINE-MONOPHOSPHATE KINASE"/>
    <property type="match status" value="1"/>
</dbReference>
<keyword evidence="2" id="KW-0479">Metal-binding</keyword>
<feature type="binding site" evidence="2">
    <location>
        <position position="216"/>
    </location>
    <ligand>
        <name>Mg(2+)</name>
        <dbReference type="ChEBI" id="CHEBI:18420"/>
        <label>3</label>
    </ligand>
</feature>
<dbReference type="Gene3D" id="3.30.1330.10">
    <property type="entry name" value="PurM-like, N-terminal domain"/>
    <property type="match status" value="1"/>
</dbReference>
<comment type="caution">
    <text evidence="2">Lacks conserved residue(s) required for the propagation of feature annotation.</text>
</comment>
<dbReference type="GO" id="GO:0009030">
    <property type="term" value="F:thiamine-phosphate kinase activity"/>
    <property type="evidence" value="ECO:0007669"/>
    <property type="project" value="UniProtKB-UniRule"/>
</dbReference>
<keyword evidence="2" id="KW-0067">ATP-binding</keyword>
<feature type="binding site" evidence="2">
    <location>
        <position position="80"/>
    </location>
    <ligand>
        <name>Mg(2+)</name>
        <dbReference type="ChEBI" id="CHEBI:18420"/>
        <label>4</label>
    </ligand>
</feature>
<feature type="binding site" evidence="2">
    <location>
        <position position="52"/>
    </location>
    <ligand>
        <name>Mg(2+)</name>
        <dbReference type="ChEBI" id="CHEBI:18420"/>
        <label>1</label>
    </ligand>
</feature>
<organism evidence="5 6">
    <name type="scientific">Legionella pneumophila</name>
    <dbReference type="NCBI Taxonomy" id="446"/>
    <lineage>
        <taxon>Bacteria</taxon>
        <taxon>Pseudomonadati</taxon>
        <taxon>Pseudomonadota</taxon>
        <taxon>Gammaproteobacteria</taxon>
        <taxon>Legionellales</taxon>
        <taxon>Legionellaceae</taxon>
        <taxon>Legionella</taxon>
    </lineage>
</organism>
<feature type="binding site" evidence="2">
    <location>
        <position position="80"/>
    </location>
    <ligand>
        <name>Mg(2+)</name>
        <dbReference type="ChEBI" id="CHEBI:18420"/>
        <label>3</label>
    </ligand>
</feature>
<feature type="binding site" evidence="2">
    <location>
        <begin position="126"/>
        <end position="127"/>
    </location>
    <ligand>
        <name>ATP</name>
        <dbReference type="ChEBI" id="CHEBI:30616"/>
    </ligand>
</feature>
<dbReference type="Pfam" id="PF02769">
    <property type="entry name" value="AIRS_C"/>
    <property type="match status" value="1"/>
</dbReference>
<feature type="domain" description="PurM-like N-terminal" evidence="3">
    <location>
        <begin position="33"/>
        <end position="142"/>
    </location>
</feature>
<dbReference type="Proteomes" id="UP000239239">
    <property type="component" value="Unassembled WGS sequence"/>
</dbReference>
<dbReference type="SUPFAM" id="SSF56042">
    <property type="entry name" value="PurM C-terminal domain-like"/>
    <property type="match status" value="1"/>
</dbReference>
<feature type="binding site" evidence="2">
    <location>
        <position position="151"/>
    </location>
    <ligand>
        <name>ATP</name>
        <dbReference type="ChEBI" id="CHEBI:30616"/>
    </ligand>
</feature>
<feature type="binding site" evidence="2">
    <location>
        <position position="218"/>
    </location>
    <ligand>
        <name>ATP</name>
        <dbReference type="ChEBI" id="CHEBI:30616"/>
    </ligand>
</feature>
<feature type="binding site" evidence="2">
    <location>
        <position position="219"/>
    </location>
    <ligand>
        <name>Mg(2+)</name>
        <dbReference type="ChEBI" id="CHEBI:18420"/>
        <label>5</label>
    </ligand>
</feature>
<keyword evidence="1 2" id="KW-0784">Thiamine biosynthesis</keyword>
<dbReference type="InterPro" id="IPR036676">
    <property type="entry name" value="PurM-like_C_sf"/>
</dbReference>
<keyword evidence="2" id="KW-0808">Transferase</keyword>
<evidence type="ECO:0000313" key="5">
    <source>
        <dbReference type="EMBL" id="PPK31276.1"/>
    </source>
</evidence>
<dbReference type="SUPFAM" id="SSF55326">
    <property type="entry name" value="PurM N-terminal domain-like"/>
    <property type="match status" value="1"/>
</dbReference>
<evidence type="ECO:0000256" key="2">
    <source>
        <dbReference type="HAMAP-Rule" id="MF_02128"/>
    </source>
</evidence>
<dbReference type="InterPro" id="IPR036921">
    <property type="entry name" value="PurM-like_N_sf"/>
</dbReference>
<evidence type="ECO:0000259" key="4">
    <source>
        <dbReference type="Pfam" id="PF02769"/>
    </source>
</evidence>
<dbReference type="InterPro" id="IPR016188">
    <property type="entry name" value="PurM-like_N"/>
</dbReference>
<feature type="binding site" evidence="2">
    <location>
        <position position="50"/>
    </location>
    <ligand>
        <name>Mg(2+)</name>
        <dbReference type="ChEBI" id="CHEBI:18420"/>
        <label>4</label>
    </ligand>
</feature>
<keyword evidence="2" id="KW-0547">Nucleotide-binding</keyword>
<dbReference type="UniPathway" id="UPA00060">
    <property type="reaction ID" value="UER00142"/>
</dbReference>
<dbReference type="HAMAP" id="MF_02128">
    <property type="entry name" value="TMP_kinase"/>
    <property type="match status" value="1"/>
</dbReference>
<reference evidence="5 6" key="1">
    <citation type="submission" date="2018-02" db="EMBL/GenBank/DDBJ databases">
        <title>Draft genome sequences of four Legionella pneumophila clinical strains isolated in Ontario.</title>
        <authorList>
            <person name="Fortuna A."/>
            <person name="Ramnarine R."/>
            <person name="Li A."/>
            <person name="Frantz C."/>
            <person name="Mallo G."/>
        </authorList>
    </citation>
    <scope>NUCLEOTIDE SEQUENCE [LARGE SCALE GENOMIC DNA]</scope>
    <source>
        <strain evidence="5 6">LG61</strain>
    </source>
</reference>
<feature type="binding site" evidence="2">
    <location>
        <position position="59"/>
    </location>
    <ligand>
        <name>substrate</name>
    </ligand>
</feature>
<dbReference type="OrthoDB" id="9802811at2"/>
<evidence type="ECO:0000259" key="3">
    <source>
        <dbReference type="Pfam" id="PF00586"/>
    </source>
</evidence>
<dbReference type="CDD" id="cd02194">
    <property type="entry name" value="ThiL"/>
    <property type="match status" value="1"/>
</dbReference>
<protein>
    <recommendedName>
        <fullName evidence="2">Thiamine-monophosphate kinase</fullName>
        <shortName evidence="2">TMP kinase</shortName>
        <shortName evidence="2">Thiamine-phosphate kinase</shortName>
        <ecNumber evidence="2">2.7.4.16</ecNumber>
    </recommendedName>
</protein>
<dbReference type="Pfam" id="PF00586">
    <property type="entry name" value="AIRS"/>
    <property type="match status" value="1"/>
</dbReference>
<sequence length="325" mass="35623">MLKSVLIMNEFTLIDHYFKSIPIKRNDVLYGIGDDAACLQIPERMHLLVSTDTLVSGIHFLPQWDPYDIACKAVMVNISDMAAMGAQPCWVTLALTLPELNQSWLDLFARGIKDSLSLYNVDLIGGDTTKGPLSITLTIMGLTPQGQSIRRCGAQAGDVIMVSGQLGAAGLAVKLLDGHKKVKAKDKIELMNKLLHPKPRVDLCHLLRKYATSAIDISDGLSSDLNHICVASGVGANLFEEAIPMHPLLNQYCPEQALDLALSGGDDYELCFTVSTQQLDSFNWELKKENLVCFPIGVIEEKPGLRIQSVASPSKELQSRGYSHF</sequence>
<feature type="binding site" evidence="2">
    <location>
        <position position="52"/>
    </location>
    <ligand>
        <name>Mg(2+)</name>
        <dbReference type="ChEBI" id="CHEBI:18420"/>
        <label>2</label>
    </ligand>
</feature>
<comment type="function">
    <text evidence="2">Catalyzes the ATP-dependent phosphorylation of thiamine-monophosphate (TMP) to form thiamine-pyrophosphate (TPP), the active form of vitamin B1.</text>
</comment>
<dbReference type="InterPro" id="IPR010918">
    <property type="entry name" value="PurM-like_C_dom"/>
</dbReference>
<dbReference type="NCBIfam" id="TIGR01379">
    <property type="entry name" value="thiL"/>
    <property type="match status" value="1"/>
</dbReference>
<comment type="pathway">
    <text evidence="2">Cofactor biosynthesis; thiamine diphosphate biosynthesis; thiamine diphosphate from thiamine phosphate: step 1/1.</text>
</comment>
<keyword evidence="2 5" id="KW-0418">Kinase</keyword>
<dbReference type="EMBL" id="PQWY01000010">
    <property type="protein sequence ID" value="PPK31276.1"/>
    <property type="molecule type" value="Genomic_DNA"/>
</dbReference>
<dbReference type="GO" id="GO:0009229">
    <property type="term" value="P:thiamine diphosphate biosynthetic process"/>
    <property type="evidence" value="ECO:0007669"/>
    <property type="project" value="UniProtKB-UniRule"/>
</dbReference>
<feature type="domain" description="PurM-like C-terminal" evidence="4">
    <location>
        <begin position="155"/>
        <end position="308"/>
    </location>
</feature>
<dbReference type="AlphaFoldDB" id="A0A2S6F1J9"/>
<evidence type="ECO:0000256" key="1">
    <source>
        <dbReference type="ARBA" id="ARBA00022977"/>
    </source>
</evidence>
<keyword evidence="2" id="KW-0460">Magnesium</keyword>
<name>A0A2S6F1J9_LEGPN</name>
<dbReference type="PIRSF" id="PIRSF005303">
    <property type="entry name" value="Thiam_monoph_kin"/>
    <property type="match status" value="1"/>
</dbReference>
<feature type="binding site" evidence="2">
    <location>
        <position position="322"/>
    </location>
    <ligand>
        <name>substrate</name>
    </ligand>
</feature>
<comment type="catalytic activity">
    <reaction evidence="2">
        <text>thiamine phosphate + ATP = thiamine diphosphate + ADP</text>
        <dbReference type="Rhea" id="RHEA:15913"/>
        <dbReference type="ChEBI" id="CHEBI:30616"/>
        <dbReference type="ChEBI" id="CHEBI:37575"/>
        <dbReference type="ChEBI" id="CHEBI:58937"/>
        <dbReference type="ChEBI" id="CHEBI:456216"/>
        <dbReference type="EC" id="2.7.4.16"/>
    </reaction>
</comment>
<dbReference type="Gene3D" id="3.90.650.10">
    <property type="entry name" value="PurM-like C-terminal domain"/>
    <property type="match status" value="1"/>
</dbReference>
<dbReference type="GO" id="GO:0000287">
    <property type="term" value="F:magnesium ion binding"/>
    <property type="evidence" value="ECO:0007669"/>
    <property type="project" value="UniProtKB-UniRule"/>
</dbReference>
<dbReference type="GO" id="GO:0009228">
    <property type="term" value="P:thiamine biosynthetic process"/>
    <property type="evidence" value="ECO:0007669"/>
    <property type="project" value="UniProtKB-KW"/>
</dbReference>
<dbReference type="EC" id="2.7.4.16" evidence="2"/>
<feature type="binding site" evidence="2">
    <location>
        <position position="35"/>
    </location>
    <ligand>
        <name>Mg(2+)</name>
        <dbReference type="ChEBI" id="CHEBI:18420"/>
        <label>3</label>
    </ligand>
</feature>
<feature type="binding site" evidence="2">
    <location>
        <position position="51"/>
    </location>
    <ligand>
        <name>Mg(2+)</name>
        <dbReference type="ChEBI" id="CHEBI:18420"/>
        <label>1</label>
    </ligand>
</feature>
<dbReference type="GO" id="GO:0005524">
    <property type="term" value="F:ATP binding"/>
    <property type="evidence" value="ECO:0007669"/>
    <property type="project" value="UniProtKB-UniRule"/>
</dbReference>
<feature type="binding site" evidence="2">
    <location>
        <position position="80"/>
    </location>
    <ligand>
        <name>Mg(2+)</name>
        <dbReference type="ChEBI" id="CHEBI:18420"/>
        <label>2</label>
    </ligand>
</feature>
<feature type="binding site" evidence="2">
    <location>
        <position position="35"/>
    </location>
    <ligand>
        <name>Mg(2+)</name>
        <dbReference type="ChEBI" id="CHEBI:18420"/>
        <label>4</label>
    </ligand>
</feature>
<feature type="binding site" evidence="2">
    <location>
        <position position="266"/>
    </location>
    <ligand>
        <name>substrate</name>
    </ligand>
</feature>
<dbReference type="PANTHER" id="PTHR30270">
    <property type="entry name" value="THIAMINE-MONOPHOSPHATE KINASE"/>
    <property type="match status" value="1"/>
</dbReference>
<dbReference type="InterPro" id="IPR006283">
    <property type="entry name" value="ThiL-like"/>
</dbReference>
<comment type="similarity">
    <text evidence="2">Belongs to the thiamine-monophosphate kinase family.</text>
</comment>
<gene>
    <name evidence="2 5" type="primary">thiL</name>
    <name evidence="5" type="ORF">C3928_04365</name>
</gene>
<evidence type="ECO:0000313" key="6">
    <source>
        <dbReference type="Proteomes" id="UP000239239"/>
    </source>
</evidence>
<comment type="miscellaneous">
    <text evidence="2">Reaction mechanism of ThiL seems to utilize a direct, inline transfer of the gamma-phosphate of ATP to TMP rather than a phosphorylated enzyme intermediate.</text>
</comment>
<accession>A0A2S6F1J9</accession>